<evidence type="ECO:0000313" key="2">
    <source>
        <dbReference type="WBParaSite" id="L893_g2244.t1"/>
    </source>
</evidence>
<reference evidence="2" key="1">
    <citation type="submission" date="2016-11" db="UniProtKB">
        <authorList>
            <consortium name="WormBaseParasite"/>
        </authorList>
    </citation>
    <scope>IDENTIFICATION</scope>
</reference>
<keyword evidence="1" id="KW-1185">Reference proteome</keyword>
<dbReference type="AlphaFoldDB" id="A0A1I7Z487"/>
<organism evidence="1 2">
    <name type="scientific">Steinernema glaseri</name>
    <dbReference type="NCBI Taxonomy" id="37863"/>
    <lineage>
        <taxon>Eukaryota</taxon>
        <taxon>Metazoa</taxon>
        <taxon>Ecdysozoa</taxon>
        <taxon>Nematoda</taxon>
        <taxon>Chromadorea</taxon>
        <taxon>Rhabditida</taxon>
        <taxon>Tylenchina</taxon>
        <taxon>Panagrolaimomorpha</taxon>
        <taxon>Strongyloidoidea</taxon>
        <taxon>Steinernematidae</taxon>
        <taxon>Steinernema</taxon>
    </lineage>
</organism>
<dbReference type="Proteomes" id="UP000095287">
    <property type="component" value="Unplaced"/>
</dbReference>
<protein>
    <submittedName>
        <fullName evidence="2">Peptidase_M1 domain-containing protein</fullName>
    </submittedName>
</protein>
<accession>A0A1I7Z487</accession>
<evidence type="ECO:0000313" key="1">
    <source>
        <dbReference type="Proteomes" id="UP000095287"/>
    </source>
</evidence>
<proteinExistence type="predicted"/>
<sequence>QAPEKELIVDVASLPRWYGDRGSRYPHFWSSFTSLSLTKGSYFSTRDDYRPTLAQFMEDVVPTAQLRRINNVHSFFDITSLLPASFWVEHFLSESCTGFDFRFGRDMAAEVASGVIQRWKEMDPRRLPKKTFAGMSLRNVNR</sequence>
<dbReference type="WBParaSite" id="L893_g2244.t1">
    <property type="protein sequence ID" value="L893_g2244.t1"/>
    <property type="gene ID" value="L893_g2244"/>
</dbReference>
<name>A0A1I7Z487_9BILA</name>